<dbReference type="Proteomes" id="UP000194265">
    <property type="component" value="Chromosome"/>
</dbReference>
<dbReference type="STRING" id="1660074.CVIC8964_1527"/>
<accession>A0A1X9T3A0</accession>
<dbReference type="EMBL" id="CP018791">
    <property type="protein sequence ID" value="ARR02906.1"/>
    <property type="molecule type" value="Genomic_DNA"/>
</dbReference>
<evidence type="ECO:0000313" key="2">
    <source>
        <dbReference type="Proteomes" id="UP000194265"/>
    </source>
</evidence>
<name>A0A1X9T3A0_9BACT</name>
<proteinExistence type="predicted"/>
<reference evidence="1 2" key="1">
    <citation type="journal article" date="2017" name="Genome Biol. Evol.">
        <title>Comparative Genomic Analysis Identifies a Campylobacter Clade Deficient in Selenium Metabolism.</title>
        <authorList>
            <person name="Miller W.G."/>
            <person name="Yee E."/>
            <person name="Lopes B.S."/>
            <person name="Chapman M.H."/>
            <person name="Huynh S."/>
            <person name="Bono J.L."/>
            <person name="Parker C.T."/>
            <person name="Strachan N.J.C."/>
            <person name="Forbes K.J."/>
        </authorList>
    </citation>
    <scope>NUCLEOTIDE SEQUENCE [LARGE SCALE GENOMIC DNA]</scope>
    <source>
        <strain evidence="1 2">RM8964</strain>
    </source>
</reference>
<organism evidence="1 2">
    <name type="scientific">Campylobacter vicugnae</name>
    <dbReference type="NCBI Taxonomy" id="1660076"/>
    <lineage>
        <taxon>Bacteria</taxon>
        <taxon>Pseudomonadati</taxon>
        <taxon>Campylobacterota</taxon>
        <taxon>Epsilonproteobacteria</taxon>
        <taxon>Campylobacterales</taxon>
        <taxon>Campylobacteraceae</taxon>
        <taxon>Campylobacter</taxon>
    </lineage>
</organism>
<protein>
    <submittedName>
        <fullName evidence="1">Uncharacterized protein</fullName>
    </submittedName>
</protein>
<dbReference type="AlphaFoldDB" id="A0A1X9T3A0"/>
<dbReference type="RefSeq" id="WP_152023667.1">
    <property type="nucleotide sequence ID" value="NZ_CP018791.1"/>
</dbReference>
<gene>
    <name evidence="1" type="ORF">CVIC8964_1527</name>
</gene>
<sequence length="366" mass="41471">MMSEFIPNKKPQSQSSLAFSSDDLDMIDNTIDNELAFQDVSNLESMEADINEFNIKAKSQDLSQNFQNELEQIKIPEQTHHEQEIQIAPEATHQTQTHKLEVAQDFTAQDLSDMSYAFAINKFELDKSATNFKEVEMISSVLKHSIGDEYLSTSQGGTTAFQSLMSLDDAIRQSNERNGTFATHKVSFSIKADGKEYKNFNVFLGDNPSAFGKDFDYLVAMGQPEIIENRSKVNKMFDFIKDKNSDGKYKNILENGSRFVKNTMKDLAEQMQQLSAFSPEAQALIAGFVKSYFIENSNNKINYKPNDKESNLINQVNDMKQQLLSKDEKSQIGDIDIAKLAANIKIDKTNNARQKTRTNQPNSREL</sequence>
<evidence type="ECO:0000313" key="1">
    <source>
        <dbReference type="EMBL" id="ARR02906.1"/>
    </source>
</evidence>